<dbReference type="EMBL" id="NTFI01000001">
    <property type="protein sequence ID" value="PHQ27567.1"/>
    <property type="molecule type" value="Genomic_DNA"/>
</dbReference>
<reference evidence="1 2" key="1">
    <citation type="submission" date="2017-09" db="EMBL/GenBank/DDBJ databases">
        <title>The draft genome sequences of Marinobacter guineae M3B.</title>
        <authorList>
            <person name="Cao J."/>
        </authorList>
    </citation>
    <scope>NUCLEOTIDE SEQUENCE [LARGE SCALE GENOMIC DNA]</scope>
    <source>
        <strain evidence="1 2">M3B</strain>
    </source>
</reference>
<protein>
    <submittedName>
        <fullName evidence="1">Uncharacterized protein</fullName>
    </submittedName>
</protein>
<evidence type="ECO:0000313" key="1">
    <source>
        <dbReference type="EMBL" id="PHQ27567.1"/>
    </source>
</evidence>
<gene>
    <name evidence="1" type="ORF">CLH62_04965</name>
</gene>
<organism evidence="1 2">
    <name type="scientific">Marinobacter guineae</name>
    <dbReference type="NCBI Taxonomy" id="432303"/>
    <lineage>
        <taxon>Bacteria</taxon>
        <taxon>Pseudomonadati</taxon>
        <taxon>Pseudomonadota</taxon>
        <taxon>Gammaproteobacteria</taxon>
        <taxon>Pseudomonadales</taxon>
        <taxon>Marinobacteraceae</taxon>
        <taxon>Marinobacter</taxon>
    </lineage>
</organism>
<dbReference type="Proteomes" id="UP000229044">
    <property type="component" value="Unassembled WGS sequence"/>
</dbReference>
<dbReference type="OrthoDB" id="258935at2"/>
<proteinExistence type="predicted"/>
<accession>A0A2G1VLA7</accession>
<name>A0A2G1VLA7_9GAMM</name>
<comment type="caution">
    <text evidence="1">The sequence shown here is derived from an EMBL/GenBank/DDBJ whole genome shotgun (WGS) entry which is preliminary data.</text>
</comment>
<keyword evidence="2" id="KW-1185">Reference proteome</keyword>
<evidence type="ECO:0000313" key="2">
    <source>
        <dbReference type="Proteomes" id="UP000229044"/>
    </source>
</evidence>
<dbReference type="AlphaFoldDB" id="A0A2G1VLA7"/>
<sequence>MPGALIPFDQWKAPETSVRRSLKDAFRHALAQIRAGVAPEAGAFESLDSLPELSRSKLQTLAPQPDYPKLAGALLRSLEDARSDGNAYQNVTFLVAAPFSGIRSALGFFPELEPAKIGVHGPWSVIVPPENLLVDDQGAREWWGRQDLSTPWVIPELADFWLRHLSGLALIRELLRRVAAGGLGPGVIGCSSWCWQFWSAYFQDVHFAPLTPEPLDAAGIGAWFEFHASQAGQRTVIVRMTDDGHYVLPMAEQGEGKKRKHSRYLRDLASAARGNPGVALAIWQRSLRARPEEEAQSEDPGQGVAESTKVTRFWVVPFDQLGLPIVPQTQGDNIGLVLHALLLHDGLNASSLALVTGIPEGELSFILARLARSELIEQQAAGEGWMVTALGYPSIRRHLDSWGFPVDML</sequence>